<dbReference type="InterPro" id="IPR004299">
    <property type="entry name" value="MBOAT_fam"/>
</dbReference>
<keyword evidence="7" id="KW-0808">Transferase</keyword>
<dbReference type="GO" id="GO:0016746">
    <property type="term" value="F:acyltransferase activity"/>
    <property type="evidence" value="ECO:0007669"/>
    <property type="project" value="UniProtKB-KW"/>
</dbReference>
<dbReference type="PIRSF" id="PIRSF500217">
    <property type="entry name" value="AlgI"/>
    <property type="match status" value="1"/>
</dbReference>
<feature type="transmembrane region" description="Helical" evidence="8">
    <location>
        <begin position="153"/>
        <end position="171"/>
    </location>
</feature>
<evidence type="ECO:0000256" key="5">
    <source>
        <dbReference type="ARBA" id="ARBA00022989"/>
    </source>
</evidence>
<feature type="transmembrane region" description="Helical" evidence="8">
    <location>
        <begin position="437"/>
        <end position="457"/>
    </location>
</feature>
<dbReference type="InterPro" id="IPR024194">
    <property type="entry name" value="Ac/AlaTfrase_AlgI/DltB"/>
</dbReference>
<proteinExistence type="inferred from homology"/>
<keyword evidence="5 8" id="KW-1133">Transmembrane helix</keyword>
<evidence type="ECO:0000256" key="1">
    <source>
        <dbReference type="ARBA" id="ARBA00004651"/>
    </source>
</evidence>
<dbReference type="PANTHER" id="PTHR13285:SF18">
    <property type="entry name" value="PROTEIN-CYSTEINE N-PALMITOYLTRANSFERASE RASP"/>
    <property type="match status" value="1"/>
</dbReference>
<feature type="transmembrane region" description="Helical" evidence="8">
    <location>
        <begin position="6"/>
        <end position="22"/>
    </location>
</feature>
<dbReference type="InterPro" id="IPR051085">
    <property type="entry name" value="MB_O-acyltransferase"/>
</dbReference>
<name>A0A5B7SNF7_9FLAO</name>
<dbReference type="AlphaFoldDB" id="A0A5B7SNF7"/>
<keyword evidence="6 7" id="KW-0472">Membrane</keyword>
<feature type="transmembrane region" description="Helical" evidence="8">
    <location>
        <begin position="113"/>
        <end position="133"/>
    </location>
</feature>
<evidence type="ECO:0000256" key="6">
    <source>
        <dbReference type="ARBA" id="ARBA00023136"/>
    </source>
</evidence>
<dbReference type="Pfam" id="PF03062">
    <property type="entry name" value="MBOAT"/>
    <property type="match status" value="1"/>
</dbReference>
<dbReference type="OrthoDB" id="9805788at2"/>
<dbReference type="PANTHER" id="PTHR13285">
    <property type="entry name" value="ACYLTRANSFERASE"/>
    <property type="match status" value="1"/>
</dbReference>
<evidence type="ECO:0000256" key="3">
    <source>
        <dbReference type="ARBA" id="ARBA00022475"/>
    </source>
</evidence>
<organism evidence="9 10">
    <name type="scientific">Aggregatimonas sangjinii</name>
    <dbReference type="NCBI Taxonomy" id="2583587"/>
    <lineage>
        <taxon>Bacteria</taxon>
        <taxon>Pseudomonadati</taxon>
        <taxon>Bacteroidota</taxon>
        <taxon>Flavobacteriia</taxon>
        <taxon>Flavobacteriales</taxon>
        <taxon>Flavobacteriaceae</taxon>
        <taxon>Aggregatimonas</taxon>
    </lineage>
</organism>
<feature type="transmembrane region" description="Helical" evidence="8">
    <location>
        <begin position="315"/>
        <end position="338"/>
    </location>
</feature>
<dbReference type="GO" id="GO:0042121">
    <property type="term" value="P:alginic acid biosynthetic process"/>
    <property type="evidence" value="ECO:0007669"/>
    <property type="project" value="InterPro"/>
</dbReference>
<dbReference type="PIRSF" id="PIRSF016636">
    <property type="entry name" value="AlgI_DltB"/>
    <property type="match status" value="1"/>
</dbReference>
<dbReference type="EMBL" id="CP040710">
    <property type="protein sequence ID" value="QCW99671.1"/>
    <property type="molecule type" value="Genomic_DNA"/>
</dbReference>
<gene>
    <name evidence="9" type="ORF">FGM00_05995</name>
</gene>
<dbReference type="KEGG" id="asag:FGM00_05995"/>
<protein>
    <submittedName>
        <fullName evidence="9">MBOAT family protein</fullName>
    </submittedName>
</protein>
<feature type="transmembrane region" description="Helical" evidence="8">
    <location>
        <begin position="399"/>
        <end position="425"/>
    </location>
</feature>
<evidence type="ECO:0000256" key="7">
    <source>
        <dbReference type="PIRNR" id="PIRNR016636"/>
    </source>
</evidence>
<accession>A0A5B7SNF7</accession>
<evidence type="ECO:0000313" key="10">
    <source>
        <dbReference type="Proteomes" id="UP000310017"/>
    </source>
</evidence>
<comment type="similarity">
    <text evidence="2 7">Belongs to the membrane-bound acyltransferase family.</text>
</comment>
<keyword evidence="7" id="KW-0012">Acyltransferase</keyword>
<feature type="transmembrane region" description="Helical" evidence="8">
    <location>
        <begin position="51"/>
        <end position="68"/>
    </location>
</feature>
<dbReference type="InterPro" id="IPR028362">
    <property type="entry name" value="AlgI"/>
</dbReference>
<keyword evidence="3 7" id="KW-1003">Cell membrane</keyword>
<keyword evidence="4 8" id="KW-0812">Transmembrane</keyword>
<evidence type="ECO:0000313" key="9">
    <source>
        <dbReference type="EMBL" id="QCW99671.1"/>
    </source>
</evidence>
<dbReference type="Proteomes" id="UP000310017">
    <property type="component" value="Chromosome"/>
</dbReference>
<evidence type="ECO:0000256" key="8">
    <source>
        <dbReference type="SAM" id="Phobius"/>
    </source>
</evidence>
<evidence type="ECO:0000256" key="2">
    <source>
        <dbReference type="ARBA" id="ARBA00010323"/>
    </source>
</evidence>
<sequence>MLFNSVAFLVFFVLVFTFYWSVPNKNVRTQNILLLVASYVFYGWWDWRFLSLIAFSTIVDYLLGISIANATNRIRAKRYLLASIFTNLGLLAIFKYFNFFIDSWVDLWRLFGYEMNVSTLNIILPVGISFYTFQTMSYSIDIYRKELKPTKNFIAFATFVSFFPQLVAGPIERASNLIPQLLSKRTWNHERLKNGLFQIAVGFFRKVVVADSIGSIIDGIYNVPEINNSSSILMAVLLYSFQIYFDFSGYSDIAIGTARLLGFDFKANFKLPYFSSSITEFWRRWHISLSTWLRDYLYIPLGGNRKGVLMQYRNLFLTMLLGGLWHGSSWNFVFWGTIHGVLLGLEKRFALIPKNYNFLRNMAIFLLVSFIWIFFRSLSLSDAVLIIGKLFDADYGAPFIGDFLPFLTMVYGLFLAMVFDAYLFSTDTSLEDFGNKLGSATFVVLVSFIVINILLFYSSASNFIYFQF</sequence>
<feature type="transmembrane region" description="Helical" evidence="8">
    <location>
        <begin position="358"/>
        <end position="378"/>
    </location>
</feature>
<reference evidence="9 10" key="1">
    <citation type="submission" date="2019-05" db="EMBL/GenBank/DDBJ databases">
        <title>Genome sequencing of F202Z8.</title>
        <authorList>
            <person name="Kwon Y.M."/>
        </authorList>
    </citation>
    <scope>NUCLEOTIDE SEQUENCE [LARGE SCALE GENOMIC DNA]</scope>
    <source>
        <strain evidence="9 10">F202Z8</strain>
    </source>
</reference>
<feature type="transmembrane region" description="Helical" evidence="8">
    <location>
        <begin position="80"/>
        <end position="101"/>
    </location>
</feature>
<evidence type="ECO:0000256" key="4">
    <source>
        <dbReference type="ARBA" id="ARBA00022692"/>
    </source>
</evidence>
<dbReference type="GO" id="GO:0005886">
    <property type="term" value="C:plasma membrane"/>
    <property type="evidence" value="ECO:0007669"/>
    <property type="project" value="UniProtKB-SubCell"/>
</dbReference>
<keyword evidence="10" id="KW-1185">Reference proteome</keyword>
<comment type="subcellular location">
    <subcellularLocation>
        <location evidence="1">Cell membrane</location>
        <topology evidence="1">Multi-pass membrane protein</topology>
    </subcellularLocation>
</comment>